<feature type="compositionally biased region" description="Gly residues" evidence="1">
    <location>
        <begin position="214"/>
        <end position="234"/>
    </location>
</feature>
<evidence type="ECO:0000259" key="2">
    <source>
        <dbReference type="Pfam" id="PF26130"/>
    </source>
</evidence>
<accession>A0AAV6KPB1</accession>
<feature type="region of interest" description="Disordered" evidence="1">
    <location>
        <begin position="115"/>
        <end position="134"/>
    </location>
</feature>
<dbReference type="Pfam" id="PF26130">
    <property type="entry name" value="PB1-like"/>
    <property type="match status" value="1"/>
</dbReference>
<keyword evidence="4" id="KW-1185">Reference proteome</keyword>
<dbReference type="EMBL" id="JACTNZ010000004">
    <property type="protein sequence ID" value="KAG5554473.1"/>
    <property type="molecule type" value="Genomic_DNA"/>
</dbReference>
<organism evidence="3 4">
    <name type="scientific">Rhododendron griersonianum</name>
    <dbReference type="NCBI Taxonomy" id="479676"/>
    <lineage>
        <taxon>Eukaryota</taxon>
        <taxon>Viridiplantae</taxon>
        <taxon>Streptophyta</taxon>
        <taxon>Embryophyta</taxon>
        <taxon>Tracheophyta</taxon>
        <taxon>Spermatophyta</taxon>
        <taxon>Magnoliopsida</taxon>
        <taxon>eudicotyledons</taxon>
        <taxon>Gunneridae</taxon>
        <taxon>Pentapetalae</taxon>
        <taxon>asterids</taxon>
        <taxon>Ericales</taxon>
        <taxon>Ericaceae</taxon>
        <taxon>Ericoideae</taxon>
        <taxon>Rhodoreae</taxon>
        <taxon>Rhododendron</taxon>
    </lineage>
</organism>
<proteinExistence type="predicted"/>
<dbReference type="Proteomes" id="UP000823749">
    <property type="component" value="Chromosome 4"/>
</dbReference>
<dbReference type="AlphaFoldDB" id="A0AAV6KPB1"/>
<feature type="domain" description="PB1-like" evidence="2">
    <location>
        <begin position="5"/>
        <end position="100"/>
    </location>
</feature>
<protein>
    <recommendedName>
        <fullName evidence="2">PB1-like domain-containing protein</fullName>
    </recommendedName>
</protein>
<evidence type="ECO:0000256" key="1">
    <source>
        <dbReference type="SAM" id="MobiDB-lite"/>
    </source>
</evidence>
<comment type="caution">
    <text evidence="3">The sequence shown here is derived from an EMBL/GenBank/DDBJ whole genome shotgun (WGS) entry which is preliminary data.</text>
</comment>
<feature type="region of interest" description="Disordered" evidence="1">
    <location>
        <begin position="214"/>
        <end position="248"/>
    </location>
</feature>
<reference evidence="3" key="1">
    <citation type="submission" date="2020-08" db="EMBL/GenBank/DDBJ databases">
        <title>Plant Genome Project.</title>
        <authorList>
            <person name="Zhang R.-G."/>
        </authorList>
    </citation>
    <scope>NUCLEOTIDE SEQUENCE</scope>
    <source>
        <strain evidence="3">WSP0</strain>
        <tissue evidence="3">Leaf</tissue>
    </source>
</reference>
<dbReference type="InterPro" id="IPR058594">
    <property type="entry name" value="PB1-like_dom_pln"/>
</dbReference>
<evidence type="ECO:0000313" key="3">
    <source>
        <dbReference type="EMBL" id="KAG5554473.1"/>
    </source>
</evidence>
<gene>
    <name evidence="3" type="ORF">RHGRI_012120</name>
</gene>
<evidence type="ECO:0000313" key="4">
    <source>
        <dbReference type="Proteomes" id="UP000823749"/>
    </source>
</evidence>
<name>A0AAV6KPB1_9ERIC</name>
<sequence>MADSGFVLEVHHGGYFVGLPKLYLSGKVDFIRNVDSDLMSYFEVLDLVKGLGCNLEICNIYHKMPDSDFDGGLRDIKADTDVVDMFAIHKGRGIISVYVENIGVSLDVDELGIVRDEEEEDSESDKDGSECSERSVNLSDIEYFADGDEIVDCTALVSKGSAIRNLEVGDGSGGSGTGTGQCTVDNINQQSCVGPNDKGKGIATGDLVLCSGMGSGKGSGRGSSRGGTGKGSSRGTGRASSRGTGRGTPAQVCQYAIIMQMRSTTYGEVYFSRGVGNSTTTAIMDKFHPSQGSSNMPQVNNSNYGSLEGYAPF</sequence>